<keyword evidence="1" id="KW-0472">Membrane</keyword>
<name>A0ABD2AC27_VESSQ</name>
<dbReference type="Proteomes" id="UP001607302">
    <property type="component" value="Unassembled WGS sequence"/>
</dbReference>
<keyword evidence="1" id="KW-0812">Transmembrane</keyword>
<proteinExistence type="predicted"/>
<keyword evidence="3" id="KW-1185">Reference proteome</keyword>
<feature type="transmembrane region" description="Helical" evidence="1">
    <location>
        <begin position="100"/>
        <end position="116"/>
    </location>
</feature>
<dbReference type="EMBL" id="JAUDFV010000152">
    <property type="protein sequence ID" value="KAL2718168.1"/>
    <property type="molecule type" value="Genomic_DNA"/>
</dbReference>
<organism evidence="2 3">
    <name type="scientific">Vespula squamosa</name>
    <name type="common">Southern yellow jacket</name>
    <name type="synonym">Wasp</name>
    <dbReference type="NCBI Taxonomy" id="30214"/>
    <lineage>
        <taxon>Eukaryota</taxon>
        <taxon>Metazoa</taxon>
        <taxon>Ecdysozoa</taxon>
        <taxon>Arthropoda</taxon>
        <taxon>Hexapoda</taxon>
        <taxon>Insecta</taxon>
        <taxon>Pterygota</taxon>
        <taxon>Neoptera</taxon>
        <taxon>Endopterygota</taxon>
        <taxon>Hymenoptera</taxon>
        <taxon>Apocrita</taxon>
        <taxon>Aculeata</taxon>
        <taxon>Vespoidea</taxon>
        <taxon>Vespidae</taxon>
        <taxon>Vespinae</taxon>
        <taxon>Vespula</taxon>
    </lineage>
</organism>
<reference evidence="2 3" key="1">
    <citation type="journal article" date="2024" name="Ann. Entomol. Soc. Am.">
        <title>Genomic analyses of the southern and eastern yellowjacket wasps (Hymenoptera: Vespidae) reveal evolutionary signatures of social life.</title>
        <authorList>
            <person name="Catto M.A."/>
            <person name="Caine P.B."/>
            <person name="Orr S.E."/>
            <person name="Hunt B.G."/>
            <person name="Goodisman M.A.D."/>
        </authorList>
    </citation>
    <scope>NUCLEOTIDE SEQUENCE [LARGE SCALE GENOMIC DNA]</scope>
    <source>
        <strain evidence="2">233</strain>
        <tissue evidence="2">Head and thorax</tissue>
    </source>
</reference>
<accession>A0ABD2AC27</accession>
<keyword evidence="1" id="KW-1133">Transmembrane helix</keyword>
<sequence>MASSQLNSARHIQIFDYCWIRALPILEFDGRLHTKWNCFYHETENLFTHVYAYILCIVKTKNGYLNLMKLCYTHCNMVCNAYMKMHVYVIKSCIFANNKCQVFAFLILYFCTWIIFRDTFVKFTNDVQN</sequence>
<evidence type="ECO:0000313" key="2">
    <source>
        <dbReference type="EMBL" id="KAL2718168.1"/>
    </source>
</evidence>
<protein>
    <submittedName>
        <fullName evidence="2">Uncharacterized protein</fullName>
    </submittedName>
</protein>
<comment type="caution">
    <text evidence="2">The sequence shown here is derived from an EMBL/GenBank/DDBJ whole genome shotgun (WGS) entry which is preliminary data.</text>
</comment>
<evidence type="ECO:0000313" key="3">
    <source>
        <dbReference type="Proteomes" id="UP001607302"/>
    </source>
</evidence>
<gene>
    <name evidence="2" type="ORF">V1478_012044</name>
</gene>
<evidence type="ECO:0000256" key="1">
    <source>
        <dbReference type="SAM" id="Phobius"/>
    </source>
</evidence>
<dbReference type="AlphaFoldDB" id="A0ABD2AC27"/>